<proteinExistence type="predicted"/>
<dbReference type="OrthoDB" id="260636at2"/>
<dbReference type="PROSITE" id="PS51704">
    <property type="entry name" value="GP_PDE"/>
    <property type="match status" value="1"/>
</dbReference>
<dbReference type="InterPro" id="IPR030395">
    <property type="entry name" value="GP_PDE_dom"/>
</dbReference>
<name>A0A5C5UUZ3_9BACT</name>
<dbReference type="RefSeq" id="WP_146436794.1">
    <property type="nucleotide sequence ID" value="NZ_SJPF01000008.1"/>
</dbReference>
<evidence type="ECO:0000313" key="2">
    <source>
        <dbReference type="EMBL" id="TWT29433.1"/>
    </source>
</evidence>
<sequence>MSQDSMIRAATVAGWVWLGMFGVALAQQTASWQLRDHLPIEQFTLQAHRGAGELSEENTLEAFELGWSLNCIPEADVRTTKDGVIVAFHDANFARVAKDVTPELAKQGVKDLTLDQLRQLDVGSWKGSDFENRQTPTLAEVFALMRKDRSRRLYLDWKDADLPQLAALVKKEDVESQVIFASTLYPKLQEWMRLSPHSQTLLWMRGDDAKLEKRFDELRATDFADVTQLQIHVHLTKPADQVKRTDINPFKETDAFLIARGEELRKRGILYQTLPYGGASEVIYLKLLDLGFMSFATDHPHITWNAVNEHYAE</sequence>
<dbReference type="PANTHER" id="PTHR46211:SF14">
    <property type="entry name" value="GLYCEROPHOSPHODIESTER PHOSPHODIESTERASE"/>
    <property type="match status" value="1"/>
</dbReference>
<organism evidence="2 3">
    <name type="scientific">Blastopirellula retiformator</name>
    <dbReference type="NCBI Taxonomy" id="2527970"/>
    <lineage>
        <taxon>Bacteria</taxon>
        <taxon>Pseudomonadati</taxon>
        <taxon>Planctomycetota</taxon>
        <taxon>Planctomycetia</taxon>
        <taxon>Pirellulales</taxon>
        <taxon>Pirellulaceae</taxon>
        <taxon>Blastopirellula</taxon>
    </lineage>
</organism>
<dbReference type="GO" id="GO:0008889">
    <property type="term" value="F:glycerophosphodiester phosphodiesterase activity"/>
    <property type="evidence" value="ECO:0007669"/>
    <property type="project" value="UniProtKB-EC"/>
</dbReference>
<dbReference type="Pfam" id="PF03009">
    <property type="entry name" value="GDPD"/>
    <property type="match status" value="1"/>
</dbReference>
<evidence type="ECO:0000259" key="1">
    <source>
        <dbReference type="PROSITE" id="PS51704"/>
    </source>
</evidence>
<dbReference type="EC" id="3.1.4.46" evidence="2"/>
<dbReference type="InterPro" id="IPR017946">
    <property type="entry name" value="PLC-like_Pdiesterase_TIM-brl"/>
</dbReference>
<keyword evidence="2" id="KW-0378">Hydrolase</keyword>
<dbReference type="Proteomes" id="UP000318878">
    <property type="component" value="Unassembled WGS sequence"/>
</dbReference>
<comment type="caution">
    <text evidence="2">The sequence shown here is derived from an EMBL/GenBank/DDBJ whole genome shotgun (WGS) entry which is preliminary data.</text>
</comment>
<dbReference type="GO" id="GO:0006629">
    <property type="term" value="P:lipid metabolic process"/>
    <property type="evidence" value="ECO:0007669"/>
    <property type="project" value="InterPro"/>
</dbReference>
<reference evidence="2 3" key="1">
    <citation type="submission" date="2019-02" db="EMBL/GenBank/DDBJ databases">
        <title>Deep-cultivation of Planctomycetes and their phenomic and genomic characterization uncovers novel biology.</title>
        <authorList>
            <person name="Wiegand S."/>
            <person name="Jogler M."/>
            <person name="Boedeker C."/>
            <person name="Pinto D."/>
            <person name="Vollmers J."/>
            <person name="Rivas-Marin E."/>
            <person name="Kohn T."/>
            <person name="Peeters S.H."/>
            <person name="Heuer A."/>
            <person name="Rast P."/>
            <person name="Oberbeckmann S."/>
            <person name="Bunk B."/>
            <person name="Jeske O."/>
            <person name="Meyerdierks A."/>
            <person name="Storesund J.E."/>
            <person name="Kallscheuer N."/>
            <person name="Luecker S."/>
            <person name="Lage O.M."/>
            <person name="Pohl T."/>
            <person name="Merkel B.J."/>
            <person name="Hornburger P."/>
            <person name="Mueller R.-W."/>
            <person name="Bruemmer F."/>
            <person name="Labrenz M."/>
            <person name="Spormann A.M."/>
            <person name="Op Den Camp H."/>
            <person name="Overmann J."/>
            <person name="Amann R."/>
            <person name="Jetten M.S.M."/>
            <person name="Mascher T."/>
            <person name="Medema M.H."/>
            <person name="Devos D.P."/>
            <person name="Kaster A.-K."/>
            <person name="Ovreas L."/>
            <person name="Rohde M."/>
            <person name="Galperin M.Y."/>
            <person name="Jogler C."/>
        </authorList>
    </citation>
    <scope>NUCLEOTIDE SEQUENCE [LARGE SCALE GENOMIC DNA]</scope>
    <source>
        <strain evidence="2 3">Enr8</strain>
    </source>
</reference>
<keyword evidence="3" id="KW-1185">Reference proteome</keyword>
<evidence type="ECO:0000313" key="3">
    <source>
        <dbReference type="Proteomes" id="UP000318878"/>
    </source>
</evidence>
<feature type="domain" description="GP-PDE" evidence="1">
    <location>
        <begin position="43"/>
        <end position="307"/>
    </location>
</feature>
<dbReference type="EMBL" id="SJPF01000008">
    <property type="protein sequence ID" value="TWT29433.1"/>
    <property type="molecule type" value="Genomic_DNA"/>
</dbReference>
<protein>
    <submittedName>
        <fullName evidence="2">Glycerophosphoryl diester phosphodiesterase</fullName>
        <ecNumber evidence="2">3.1.4.46</ecNumber>
    </submittedName>
</protein>
<dbReference type="SUPFAM" id="SSF51695">
    <property type="entry name" value="PLC-like phosphodiesterases"/>
    <property type="match status" value="1"/>
</dbReference>
<dbReference type="PANTHER" id="PTHR46211">
    <property type="entry name" value="GLYCEROPHOSPHORYL DIESTER PHOSPHODIESTERASE"/>
    <property type="match status" value="1"/>
</dbReference>
<dbReference type="AlphaFoldDB" id="A0A5C5UUZ3"/>
<gene>
    <name evidence="2" type="primary">ugpQ_1</name>
    <name evidence="2" type="ORF">Enr8_49490</name>
</gene>
<accession>A0A5C5UUZ3</accession>
<dbReference type="Gene3D" id="3.20.20.190">
    <property type="entry name" value="Phosphatidylinositol (PI) phosphodiesterase"/>
    <property type="match status" value="1"/>
</dbReference>